<reference evidence="3" key="1">
    <citation type="submission" date="2025-08" db="UniProtKB">
        <authorList>
            <consortium name="Ensembl"/>
        </authorList>
    </citation>
    <scope>IDENTIFICATION</scope>
</reference>
<feature type="domain" description="Transposase Tc1-like" evidence="1">
    <location>
        <begin position="70"/>
        <end position="123"/>
    </location>
</feature>
<evidence type="ECO:0000259" key="2">
    <source>
        <dbReference type="Pfam" id="PF25787"/>
    </source>
</evidence>
<proteinExistence type="predicted"/>
<evidence type="ECO:0000313" key="3">
    <source>
        <dbReference type="Ensembl" id="ENSAMXP00005030649.1"/>
    </source>
</evidence>
<dbReference type="InterPro" id="IPR002492">
    <property type="entry name" value="Transposase_Tc1-like"/>
</dbReference>
<dbReference type="Pfam" id="PF25787">
    <property type="entry name" value="HTH_SB"/>
    <property type="match status" value="1"/>
</dbReference>
<dbReference type="Ensembl" id="ENSAMXT00005033548.1">
    <property type="protein sequence ID" value="ENSAMXP00005030649.1"/>
    <property type="gene ID" value="ENSAMXG00005015018.1"/>
</dbReference>
<evidence type="ECO:0008006" key="5">
    <source>
        <dbReference type="Google" id="ProtNLM"/>
    </source>
</evidence>
<protein>
    <recommendedName>
        <fullName evidence="5">Transposase Tc1-like domain-containing protein</fullName>
    </recommendedName>
</protein>
<feature type="domain" description="Sleeping Beauty transposase HTH" evidence="2">
    <location>
        <begin position="3"/>
        <end position="50"/>
    </location>
</feature>
<name>A0A8B9RBE8_ASTMX</name>
<sequence length="179" mass="20490">MVTKELSKVFREKITDLQNEAGMSYKTISKTLGEKEITVGAIVRKCKKYKIAVTQHRSKAPCKISPCGVSLNIRKVAGTTVTKNTIGNKLRCNELKSCSALNVPLLRKTHVQAWLKFAINEHLDDSETKTGLFGINTTCHVWRLCFQMPFQMPTVRHNNIYLMFKTHFTYRQKRELDAL</sequence>
<evidence type="ECO:0000313" key="4">
    <source>
        <dbReference type="Proteomes" id="UP000694621"/>
    </source>
</evidence>
<dbReference type="Pfam" id="PF01498">
    <property type="entry name" value="HTH_Tnp_Tc3_2"/>
    <property type="match status" value="1"/>
</dbReference>
<accession>A0A8B9RBE8</accession>
<dbReference type="GO" id="GO:0006313">
    <property type="term" value="P:DNA transposition"/>
    <property type="evidence" value="ECO:0007669"/>
    <property type="project" value="InterPro"/>
</dbReference>
<organism evidence="3 4">
    <name type="scientific">Astyanax mexicanus</name>
    <name type="common">Blind cave fish</name>
    <name type="synonym">Astyanax fasciatus mexicanus</name>
    <dbReference type="NCBI Taxonomy" id="7994"/>
    <lineage>
        <taxon>Eukaryota</taxon>
        <taxon>Metazoa</taxon>
        <taxon>Chordata</taxon>
        <taxon>Craniata</taxon>
        <taxon>Vertebrata</taxon>
        <taxon>Euteleostomi</taxon>
        <taxon>Actinopterygii</taxon>
        <taxon>Neopterygii</taxon>
        <taxon>Teleostei</taxon>
        <taxon>Ostariophysi</taxon>
        <taxon>Characiformes</taxon>
        <taxon>Characoidei</taxon>
        <taxon>Acestrorhamphidae</taxon>
        <taxon>Acestrorhamphinae</taxon>
        <taxon>Astyanax</taxon>
    </lineage>
</organism>
<dbReference type="InterPro" id="IPR036388">
    <property type="entry name" value="WH-like_DNA-bd_sf"/>
</dbReference>
<dbReference type="Proteomes" id="UP000694621">
    <property type="component" value="Unplaced"/>
</dbReference>
<dbReference type="InterPro" id="IPR057667">
    <property type="entry name" value="HTH_SB"/>
</dbReference>
<dbReference type="GO" id="GO:0015074">
    <property type="term" value="P:DNA integration"/>
    <property type="evidence" value="ECO:0007669"/>
    <property type="project" value="InterPro"/>
</dbReference>
<evidence type="ECO:0000259" key="1">
    <source>
        <dbReference type="Pfam" id="PF01498"/>
    </source>
</evidence>
<dbReference type="Gene3D" id="1.10.10.10">
    <property type="entry name" value="Winged helix-like DNA-binding domain superfamily/Winged helix DNA-binding domain"/>
    <property type="match status" value="1"/>
</dbReference>
<dbReference type="GO" id="GO:0003677">
    <property type="term" value="F:DNA binding"/>
    <property type="evidence" value="ECO:0007669"/>
    <property type="project" value="InterPro"/>
</dbReference>
<dbReference type="AlphaFoldDB" id="A0A8B9RBE8"/>